<dbReference type="InterPro" id="IPR015655">
    <property type="entry name" value="PP2C"/>
</dbReference>
<keyword evidence="6" id="KW-0460">Magnesium</keyword>
<dbReference type="Gene3D" id="3.60.40.10">
    <property type="entry name" value="PPM-type phosphatase domain"/>
    <property type="match status" value="1"/>
</dbReference>
<dbReference type="GO" id="GO:0004722">
    <property type="term" value="F:protein serine/threonine phosphatase activity"/>
    <property type="evidence" value="ECO:0007669"/>
    <property type="project" value="UniProtKB-EC"/>
</dbReference>
<evidence type="ECO:0000256" key="2">
    <source>
        <dbReference type="ARBA" id="ARBA00006702"/>
    </source>
</evidence>
<feature type="domain" description="PPM-type phosphatase" evidence="9">
    <location>
        <begin position="3"/>
        <end position="254"/>
    </location>
</feature>
<evidence type="ECO:0000256" key="6">
    <source>
        <dbReference type="ARBA" id="ARBA00022842"/>
    </source>
</evidence>
<sequence>MFRGQVTGASEKGQRLYQEDRFLALAPELFGNFSGWLLAIMDGHNGSEVSEFCFKNLPDIFSRISNNGKLKVDEVMLKKIIRLLAKETSQMSSGSTISLAYIDEVALVARVAILGDSPVLVKDFTGKIIISPEHNVRTNLTEREAAIKKGAFYDPRGYVSNSKGYTQLSRSLGDQIFSDFISREPEIYSVKLGPESFVLVASDGVLDPSHGDSQSLMESIVGQIEKGATAEELVDNAIFTRRIEDNATAVLWRVPK</sequence>
<dbReference type="GO" id="GO:0046872">
    <property type="term" value="F:metal ion binding"/>
    <property type="evidence" value="ECO:0007669"/>
    <property type="project" value="UniProtKB-KW"/>
</dbReference>
<evidence type="ECO:0000256" key="8">
    <source>
        <dbReference type="ARBA" id="ARBA00023211"/>
    </source>
</evidence>
<accession>A0A1G1ZT64</accession>
<dbReference type="PANTHER" id="PTHR13832:SF803">
    <property type="entry name" value="PROTEIN PHOSPHATASE 1G"/>
    <property type="match status" value="1"/>
</dbReference>
<dbReference type="EMBL" id="MHJL01000017">
    <property type="protein sequence ID" value="OGY67754.1"/>
    <property type="molecule type" value="Genomic_DNA"/>
</dbReference>
<dbReference type="InterPro" id="IPR036457">
    <property type="entry name" value="PPM-type-like_dom_sf"/>
</dbReference>
<comment type="cofactor">
    <cofactor evidence="1">
        <name>Mn(2+)</name>
        <dbReference type="ChEBI" id="CHEBI:29035"/>
    </cofactor>
</comment>
<dbReference type="EC" id="3.1.3.16" evidence="3"/>
<organism evidence="10 11">
    <name type="scientific">Candidatus Harrisonbacteria bacterium RIFCSPLOWO2_02_FULL_41_13b</name>
    <dbReference type="NCBI Taxonomy" id="1798409"/>
    <lineage>
        <taxon>Bacteria</taxon>
        <taxon>Candidatus Harrisoniibacteriota</taxon>
    </lineage>
</organism>
<dbReference type="AlphaFoldDB" id="A0A1G1ZT64"/>
<dbReference type="Proteomes" id="UP000177690">
    <property type="component" value="Unassembled WGS sequence"/>
</dbReference>
<evidence type="ECO:0000256" key="7">
    <source>
        <dbReference type="ARBA" id="ARBA00022912"/>
    </source>
</evidence>
<name>A0A1G1ZT64_9BACT</name>
<dbReference type="SMART" id="SM00332">
    <property type="entry name" value="PP2Cc"/>
    <property type="match status" value="1"/>
</dbReference>
<keyword evidence="8" id="KW-0464">Manganese</keyword>
<dbReference type="PROSITE" id="PS51746">
    <property type="entry name" value="PPM_2"/>
    <property type="match status" value="1"/>
</dbReference>
<protein>
    <recommendedName>
        <fullName evidence="3">protein-serine/threonine phosphatase</fullName>
        <ecNumber evidence="3">3.1.3.16</ecNumber>
    </recommendedName>
</protein>
<evidence type="ECO:0000259" key="9">
    <source>
        <dbReference type="PROSITE" id="PS51746"/>
    </source>
</evidence>
<evidence type="ECO:0000256" key="4">
    <source>
        <dbReference type="ARBA" id="ARBA00022723"/>
    </source>
</evidence>
<comment type="caution">
    <text evidence="10">The sequence shown here is derived from an EMBL/GenBank/DDBJ whole genome shotgun (WGS) entry which is preliminary data.</text>
</comment>
<evidence type="ECO:0000313" key="11">
    <source>
        <dbReference type="Proteomes" id="UP000177690"/>
    </source>
</evidence>
<evidence type="ECO:0000256" key="1">
    <source>
        <dbReference type="ARBA" id="ARBA00001936"/>
    </source>
</evidence>
<evidence type="ECO:0000256" key="3">
    <source>
        <dbReference type="ARBA" id="ARBA00013081"/>
    </source>
</evidence>
<comment type="similarity">
    <text evidence="2">Belongs to the PP2C family.</text>
</comment>
<evidence type="ECO:0000313" key="10">
    <source>
        <dbReference type="EMBL" id="OGY67754.1"/>
    </source>
</evidence>
<dbReference type="PANTHER" id="PTHR13832">
    <property type="entry name" value="PROTEIN PHOSPHATASE 2C"/>
    <property type="match status" value="1"/>
</dbReference>
<dbReference type="SUPFAM" id="SSF81606">
    <property type="entry name" value="PP2C-like"/>
    <property type="match status" value="1"/>
</dbReference>
<dbReference type="InterPro" id="IPR001932">
    <property type="entry name" value="PPM-type_phosphatase-like_dom"/>
</dbReference>
<keyword evidence="7" id="KW-0904">Protein phosphatase</keyword>
<evidence type="ECO:0000256" key="5">
    <source>
        <dbReference type="ARBA" id="ARBA00022801"/>
    </source>
</evidence>
<keyword evidence="4" id="KW-0479">Metal-binding</keyword>
<dbReference type="STRING" id="1798409.A3I24_03645"/>
<dbReference type="CDD" id="cd00143">
    <property type="entry name" value="PP2Cc"/>
    <property type="match status" value="1"/>
</dbReference>
<proteinExistence type="inferred from homology"/>
<keyword evidence="5" id="KW-0378">Hydrolase</keyword>
<dbReference type="Pfam" id="PF00481">
    <property type="entry name" value="PP2C"/>
    <property type="match status" value="1"/>
</dbReference>
<reference evidence="10 11" key="1">
    <citation type="journal article" date="2016" name="Nat. Commun.">
        <title>Thousands of microbial genomes shed light on interconnected biogeochemical processes in an aquifer system.</title>
        <authorList>
            <person name="Anantharaman K."/>
            <person name="Brown C.T."/>
            <person name="Hug L.A."/>
            <person name="Sharon I."/>
            <person name="Castelle C.J."/>
            <person name="Probst A.J."/>
            <person name="Thomas B.C."/>
            <person name="Singh A."/>
            <person name="Wilkins M.J."/>
            <person name="Karaoz U."/>
            <person name="Brodie E.L."/>
            <person name="Williams K.H."/>
            <person name="Hubbard S.S."/>
            <person name="Banfield J.F."/>
        </authorList>
    </citation>
    <scope>NUCLEOTIDE SEQUENCE [LARGE SCALE GENOMIC DNA]</scope>
</reference>
<gene>
    <name evidence="10" type="ORF">A3I24_03645</name>
</gene>